<dbReference type="EC" id="2.4.1.-" evidence="12"/>
<evidence type="ECO:0000256" key="11">
    <source>
        <dbReference type="ARBA" id="ARBA00023180"/>
    </source>
</evidence>
<evidence type="ECO:0000256" key="3">
    <source>
        <dbReference type="ARBA" id="ARBA00008919"/>
    </source>
</evidence>
<keyword evidence="5 12" id="KW-0808">Transferase</keyword>
<keyword evidence="10" id="KW-0472">Membrane</keyword>
<dbReference type="Proteomes" id="UP001519460">
    <property type="component" value="Unassembled WGS sequence"/>
</dbReference>
<dbReference type="PANTHER" id="PTHR48438">
    <property type="entry name" value="ALPHA-(1,3)-FUCOSYLTRANSFERASE C-RELATED"/>
    <property type="match status" value="1"/>
</dbReference>
<evidence type="ECO:0000256" key="10">
    <source>
        <dbReference type="ARBA" id="ARBA00023136"/>
    </source>
</evidence>
<comment type="caution">
    <text evidence="15">The sequence shown here is derived from an EMBL/GenBank/DDBJ whole genome shotgun (WGS) entry which is preliminary data.</text>
</comment>
<comment type="subcellular location">
    <subcellularLocation>
        <location evidence="1">Golgi apparatus membrane</location>
        <topology evidence="1">Single-pass type II membrane protein</topology>
    </subcellularLocation>
    <subcellularLocation>
        <location evidence="12">Golgi apparatus</location>
        <location evidence="12">Golgi stack membrane</location>
        <topology evidence="12">Single-pass type II membrane protein</topology>
    </subcellularLocation>
</comment>
<name>A0ABD0J183_9CAEN</name>
<sequence>MRRYTLKVLKVFAATFLLFVIYLNISLTDLVSDPIPWGDDYRQGWPHPPLSFSGKRVHDHNVNSSSRDEGLPIYPSISRYSEDRIVNQIHFVSQDVQEKQQRGESIPLKKILVESGRSSWKLPAGQELFVQQNCSTQACELTDYRHATQNADVVVFTDTLFLKSYPRSPDQIWALFMLESPLYTPDFRSYRSAFNWTATYRHDSTIVTPYEKFVPLNPSLLTRTPTRNYAAGKRRKVAWFVSNCYALNNRMEYARELGQYIQVDVYGDCGTFQCSRHQSDECFNMLNRDYKFYLSFENSNCRDYITEKFFINGLKNDVVPIVMGAAPEDYKRAAPPHSFIHVDYFQSPKHLAAYLHQLDHNDSLYNEYFAWKGLWDNINTYFWCRVCALAHDTKSRGVSWYRDVETWWRGGDVCIEKSWREVPSVQEQIADLAVTLRRG</sequence>
<keyword evidence="8" id="KW-1133">Transmembrane helix</keyword>
<proteinExistence type="inferred from homology"/>
<dbReference type="FunFam" id="3.40.50.11660:FF:000004">
    <property type="entry name" value="Glycoprotein 3-alpha-L-fucosyltransferase A"/>
    <property type="match status" value="1"/>
</dbReference>
<dbReference type="InterPro" id="IPR001503">
    <property type="entry name" value="Glyco_trans_10"/>
</dbReference>
<evidence type="ECO:0000256" key="2">
    <source>
        <dbReference type="ARBA" id="ARBA00004922"/>
    </source>
</evidence>
<dbReference type="InterPro" id="IPR038577">
    <property type="entry name" value="GT10-like_C_sf"/>
</dbReference>
<evidence type="ECO:0000256" key="1">
    <source>
        <dbReference type="ARBA" id="ARBA00004323"/>
    </source>
</evidence>
<gene>
    <name evidence="15" type="ORF">BaRGS_00040162</name>
</gene>
<dbReference type="GO" id="GO:0000139">
    <property type="term" value="C:Golgi membrane"/>
    <property type="evidence" value="ECO:0007669"/>
    <property type="project" value="UniProtKB-SubCell"/>
</dbReference>
<protein>
    <recommendedName>
        <fullName evidence="12">Fucosyltransferase</fullName>
        <ecNumber evidence="12">2.4.1.-</ecNumber>
    </recommendedName>
</protein>
<keyword evidence="6 12" id="KW-0812">Transmembrane</keyword>
<evidence type="ECO:0000256" key="12">
    <source>
        <dbReference type="RuleBase" id="RU003832"/>
    </source>
</evidence>
<dbReference type="Pfam" id="PF17039">
    <property type="entry name" value="Glyco_tran_10_N"/>
    <property type="match status" value="1"/>
</dbReference>
<dbReference type="AlphaFoldDB" id="A0ABD0J183"/>
<evidence type="ECO:0000256" key="4">
    <source>
        <dbReference type="ARBA" id="ARBA00022676"/>
    </source>
</evidence>
<evidence type="ECO:0000256" key="6">
    <source>
        <dbReference type="ARBA" id="ARBA00022692"/>
    </source>
</evidence>
<evidence type="ECO:0000256" key="5">
    <source>
        <dbReference type="ARBA" id="ARBA00022679"/>
    </source>
</evidence>
<dbReference type="SUPFAM" id="SSF53756">
    <property type="entry name" value="UDP-Glycosyltransferase/glycogen phosphorylase"/>
    <property type="match status" value="1"/>
</dbReference>
<keyword evidence="4 12" id="KW-0328">Glycosyltransferase</keyword>
<comment type="similarity">
    <text evidence="3 12">Belongs to the glycosyltransferase 10 family.</text>
</comment>
<dbReference type="Pfam" id="PF00852">
    <property type="entry name" value="Glyco_transf_10"/>
    <property type="match status" value="1"/>
</dbReference>
<evidence type="ECO:0000256" key="9">
    <source>
        <dbReference type="ARBA" id="ARBA00023034"/>
    </source>
</evidence>
<evidence type="ECO:0000313" key="15">
    <source>
        <dbReference type="EMBL" id="KAK7447796.1"/>
    </source>
</evidence>
<keyword evidence="7" id="KW-0735">Signal-anchor</keyword>
<dbReference type="PANTHER" id="PTHR48438:SF1">
    <property type="entry name" value="ALPHA-(1,3)-FUCOSYLTRANSFERASE C-RELATED"/>
    <property type="match status" value="1"/>
</dbReference>
<dbReference type="Gene3D" id="3.40.50.11660">
    <property type="entry name" value="Glycosyl transferase family 10, C-terminal domain"/>
    <property type="match status" value="1"/>
</dbReference>
<accession>A0ABD0J183</accession>
<evidence type="ECO:0000256" key="8">
    <source>
        <dbReference type="ARBA" id="ARBA00022989"/>
    </source>
</evidence>
<dbReference type="GO" id="GO:0008417">
    <property type="term" value="F:fucosyltransferase activity"/>
    <property type="evidence" value="ECO:0007669"/>
    <property type="project" value="UniProtKB-ARBA"/>
</dbReference>
<keyword evidence="16" id="KW-1185">Reference proteome</keyword>
<dbReference type="InterPro" id="IPR055270">
    <property type="entry name" value="Glyco_tran_10_C"/>
</dbReference>
<comment type="pathway">
    <text evidence="2">Protein modification; protein glycosylation.</text>
</comment>
<evidence type="ECO:0000313" key="16">
    <source>
        <dbReference type="Proteomes" id="UP001519460"/>
    </source>
</evidence>
<reference evidence="15 16" key="1">
    <citation type="journal article" date="2023" name="Sci. Data">
        <title>Genome assembly of the Korean intertidal mud-creeper Batillaria attramentaria.</title>
        <authorList>
            <person name="Patra A.K."/>
            <person name="Ho P.T."/>
            <person name="Jun S."/>
            <person name="Lee S.J."/>
            <person name="Kim Y."/>
            <person name="Won Y.J."/>
        </authorList>
    </citation>
    <scope>NUCLEOTIDE SEQUENCE [LARGE SCALE GENOMIC DNA]</scope>
    <source>
        <strain evidence="15">Wonlab-2016</strain>
    </source>
</reference>
<evidence type="ECO:0000256" key="7">
    <source>
        <dbReference type="ARBA" id="ARBA00022968"/>
    </source>
</evidence>
<evidence type="ECO:0000259" key="13">
    <source>
        <dbReference type="Pfam" id="PF00852"/>
    </source>
</evidence>
<dbReference type="EMBL" id="JACVVK020000768">
    <property type="protein sequence ID" value="KAK7447796.1"/>
    <property type="molecule type" value="Genomic_DNA"/>
</dbReference>
<dbReference type="GO" id="GO:0032580">
    <property type="term" value="C:Golgi cisterna membrane"/>
    <property type="evidence" value="ECO:0007669"/>
    <property type="project" value="UniProtKB-SubCell"/>
</dbReference>
<organism evidence="15 16">
    <name type="scientific">Batillaria attramentaria</name>
    <dbReference type="NCBI Taxonomy" id="370345"/>
    <lineage>
        <taxon>Eukaryota</taxon>
        <taxon>Metazoa</taxon>
        <taxon>Spiralia</taxon>
        <taxon>Lophotrochozoa</taxon>
        <taxon>Mollusca</taxon>
        <taxon>Gastropoda</taxon>
        <taxon>Caenogastropoda</taxon>
        <taxon>Sorbeoconcha</taxon>
        <taxon>Cerithioidea</taxon>
        <taxon>Batillariidae</taxon>
        <taxon>Batillaria</taxon>
    </lineage>
</organism>
<feature type="domain" description="Fucosyltransferase N-terminal" evidence="14">
    <location>
        <begin position="120"/>
        <end position="210"/>
    </location>
</feature>
<evidence type="ECO:0000259" key="14">
    <source>
        <dbReference type="Pfam" id="PF17039"/>
    </source>
</evidence>
<dbReference type="InterPro" id="IPR031481">
    <property type="entry name" value="Glyco_tran_10_N"/>
</dbReference>
<keyword evidence="11" id="KW-0325">Glycoprotein</keyword>
<feature type="domain" description="Fucosyltransferase C-terminal" evidence="13">
    <location>
        <begin position="232"/>
        <end position="407"/>
    </location>
</feature>
<keyword evidence="9 12" id="KW-0333">Golgi apparatus</keyword>